<dbReference type="GO" id="GO:0016887">
    <property type="term" value="F:ATP hydrolysis activity"/>
    <property type="evidence" value="ECO:0007669"/>
    <property type="project" value="InterPro"/>
</dbReference>
<keyword evidence="6" id="KW-0472">Membrane</keyword>
<dbReference type="SMART" id="SM00382">
    <property type="entry name" value="AAA"/>
    <property type="match status" value="1"/>
</dbReference>
<keyword evidence="5 9" id="KW-0067">ATP-binding</keyword>
<name>A0A250B5C4_9GAMM</name>
<dbReference type="Pfam" id="PF00005">
    <property type="entry name" value="ABC_tran"/>
    <property type="match status" value="1"/>
</dbReference>
<keyword evidence="2" id="KW-0813">Transport</keyword>
<reference evidence="9 10" key="1">
    <citation type="submission" date="2016-01" db="EMBL/GenBank/DDBJ databases">
        <authorList>
            <person name="Oliw E.H."/>
        </authorList>
    </citation>
    <scope>NUCLEOTIDE SEQUENCE [LARGE SCALE GENOMIC DNA]</scope>
    <source>
        <strain evidence="9 10">FRB97</strain>
    </source>
</reference>
<dbReference type="PROSITE" id="PS50893">
    <property type="entry name" value="ABC_TRANSPORTER_2"/>
    <property type="match status" value="1"/>
</dbReference>
<keyword evidence="3" id="KW-1003">Cell membrane</keyword>
<sequence length="262" mass="28787">MNVVKVEQVSLGYRRRPLVRDVNFTLQAGQITCLLGANGCGKTTLMRTLLGLMPPLAGDISLYDRPISRWPAAELARAVAYVPQAHDGPFAFRVREMVMMGCSARLRLFTSPGKREHALARQALAALGIAHLERRLYPTLSGGERQLVLIARALVQQPSLLMMDEPASSLDFGHQIALLEQVRRLQAGGMTILMSTHHPMHAQAVADSVILMSPEHAVRQGSPAEMLSAETLAAIYQVSPAQIRRHFQGNPVNDIQDKHHAD</sequence>
<comment type="similarity">
    <text evidence="1">Belongs to the ABC transporter superfamily.</text>
</comment>
<dbReference type="AlphaFoldDB" id="A0A250B5C4"/>
<dbReference type="RefSeq" id="WP_095848028.1">
    <property type="nucleotide sequence ID" value="NZ_CP014136.1"/>
</dbReference>
<gene>
    <name evidence="9" type="ORF">AWC35_20020</name>
</gene>
<dbReference type="PANTHER" id="PTHR42734:SF6">
    <property type="entry name" value="MOLYBDATE IMPORT ATP-BINDING PROTEIN MOLC"/>
    <property type="match status" value="1"/>
</dbReference>
<dbReference type="OrthoDB" id="5292475at2"/>
<evidence type="ECO:0000256" key="7">
    <source>
        <dbReference type="ARBA" id="ARBA00037066"/>
    </source>
</evidence>
<dbReference type="FunFam" id="3.40.50.300:FF:000134">
    <property type="entry name" value="Iron-enterobactin ABC transporter ATP-binding protein"/>
    <property type="match status" value="1"/>
</dbReference>
<keyword evidence="4" id="KW-0547">Nucleotide-binding</keyword>
<dbReference type="Gene3D" id="3.40.50.300">
    <property type="entry name" value="P-loop containing nucleotide triphosphate hydrolases"/>
    <property type="match status" value="1"/>
</dbReference>
<evidence type="ECO:0000256" key="4">
    <source>
        <dbReference type="ARBA" id="ARBA00022741"/>
    </source>
</evidence>
<dbReference type="KEGG" id="gqu:AWC35_20020"/>
<organism evidence="9 10">
    <name type="scientific">Gibbsiella quercinecans</name>
    <dbReference type="NCBI Taxonomy" id="929813"/>
    <lineage>
        <taxon>Bacteria</taxon>
        <taxon>Pseudomonadati</taxon>
        <taxon>Pseudomonadota</taxon>
        <taxon>Gammaproteobacteria</taxon>
        <taxon>Enterobacterales</taxon>
        <taxon>Yersiniaceae</taxon>
        <taxon>Gibbsiella</taxon>
    </lineage>
</organism>
<dbReference type="InterPro" id="IPR017871">
    <property type="entry name" value="ABC_transporter-like_CS"/>
</dbReference>
<dbReference type="CDD" id="cd03214">
    <property type="entry name" value="ABC_Iron-Siderophores_B12_Hemin"/>
    <property type="match status" value="1"/>
</dbReference>
<dbReference type="GO" id="GO:0005524">
    <property type="term" value="F:ATP binding"/>
    <property type="evidence" value="ECO:0007669"/>
    <property type="project" value="UniProtKB-KW"/>
</dbReference>
<accession>A0A250B5C4</accession>
<proteinExistence type="inferred from homology"/>
<comment type="function">
    <text evidence="7">Part of the ABC transporter complex HmuTUV involved in hemin import. Responsible for energy coupling to the transport system.</text>
</comment>
<dbReference type="Proteomes" id="UP000217182">
    <property type="component" value="Chromosome"/>
</dbReference>
<evidence type="ECO:0000256" key="6">
    <source>
        <dbReference type="ARBA" id="ARBA00023136"/>
    </source>
</evidence>
<dbReference type="PANTHER" id="PTHR42734">
    <property type="entry name" value="METAL TRANSPORT SYSTEM ATP-BINDING PROTEIN TM_0124-RELATED"/>
    <property type="match status" value="1"/>
</dbReference>
<evidence type="ECO:0000259" key="8">
    <source>
        <dbReference type="PROSITE" id="PS50893"/>
    </source>
</evidence>
<dbReference type="InterPro" id="IPR003593">
    <property type="entry name" value="AAA+_ATPase"/>
</dbReference>
<evidence type="ECO:0000256" key="1">
    <source>
        <dbReference type="ARBA" id="ARBA00005417"/>
    </source>
</evidence>
<dbReference type="InterPro" id="IPR003439">
    <property type="entry name" value="ABC_transporter-like_ATP-bd"/>
</dbReference>
<keyword evidence="10" id="KW-1185">Reference proteome</keyword>
<evidence type="ECO:0000256" key="2">
    <source>
        <dbReference type="ARBA" id="ARBA00022448"/>
    </source>
</evidence>
<evidence type="ECO:0000313" key="10">
    <source>
        <dbReference type="Proteomes" id="UP000217182"/>
    </source>
</evidence>
<dbReference type="EMBL" id="CP014136">
    <property type="protein sequence ID" value="ATA21443.1"/>
    <property type="molecule type" value="Genomic_DNA"/>
</dbReference>
<dbReference type="PROSITE" id="PS00211">
    <property type="entry name" value="ABC_TRANSPORTER_1"/>
    <property type="match status" value="1"/>
</dbReference>
<evidence type="ECO:0000256" key="5">
    <source>
        <dbReference type="ARBA" id="ARBA00022840"/>
    </source>
</evidence>
<evidence type="ECO:0000256" key="3">
    <source>
        <dbReference type="ARBA" id="ARBA00022475"/>
    </source>
</evidence>
<protein>
    <submittedName>
        <fullName evidence="9">Iron ABC transporter ATP-binding protein</fullName>
    </submittedName>
</protein>
<dbReference type="InterPro" id="IPR050153">
    <property type="entry name" value="Metal_Ion_Import_ABC"/>
</dbReference>
<dbReference type="InterPro" id="IPR027417">
    <property type="entry name" value="P-loop_NTPase"/>
</dbReference>
<feature type="domain" description="ABC transporter" evidence="8">
    <location>
        <begin position="4"/>
        <end position="239"/>
    </location>
</feature>
<dbReference type="SUPFAM" id="SSF52540">
    <property type="entry name" value="P-loop containing nucleoside triphosphate hydrolases"/>
    <property type="match status" value="1"/>
</dbReference>
<evidence type="ECO:0000313" key="9">
    <source>
        <dbReference type="EMBL" id="ATA21443.1"/>
    </source>
</evidence>